<dbReference type="KEGG" id="achi:CDG60_16820"/>
<gene>
    <name evidence="1" type="ORF">CDG60_16820</name>
</gene>
<protein>
    <submittedName>
        <fullName evidence="1">Uncharacterized protein</fullName>
    </submittedName>
</protein>
<sequence>MITHLFISFLLFFS</sequence>
<evidence type="ECO:0000313" key="2">
    <source>
        <dbReference type="Proteomes" id="UP000263753"/>
    </source>
</evidence>
<proteinExistence type="predicted"/>
<name>A0A3B7M1U4_9GAMM</name>
<organism evidence="1 2">
    <name type="scientific">Acinetobacter chinensis</name>
    <dbReference type="NCBI Taxonomy" id="2004650"/>
    <lineage>
        <taxon>Bacteria</taxon>
        <taxon>Pseudomonadati</taxon>
        <taxon>Pseudomonadota</taxon>
        <taxon>Gammaproteobacteria</taxon>
        <taxon>Moraxellales</taxon>
        <taxon>Moraxellaceae</taxon>
        <taxon>Acinetobacter</taxon>
    </lineage>
</organism>
<reference evidence="2" key="1">
    <citation type="submission" date="2018-09" db="EMBL/GenBank/DDBJ databases">
        <title>The complete genome of Acinetobacter sp. strain WCHAc010005.</title>
        <authorList>
            <person name="Hu Y."/>
            <person name="Long H."/>
            <person name="Feng Y."/>
            <person name="Zong Z."/>
        </authorList>
    </citation>
    <scope>NUCLEOTIDE SEQUENCE [LARGE SCALE GENOMIC DNA]</scope>
    <source>
        <strain evidence="2">WCHAc010005</strain>
    </source>
</reference>
<dbReference type="Proteomes" id="UP000263753">
    <property type="component" value="Chromosome"/>
</dbReference>
<dbReference type="EMBL" id="CP032134">
    <property type="protein sequence ID" value="AXY58541.1"/>
    <property type="molecule type" value="Genomic_DNA"/>
</dbReference>
<accession>A0A3B7M1U4</accession>
<evidence type="ECO:0000313" key="1">
    <source>
        <dbReference type="EMBL" id="AXY58541.1"/>
    </source>
</evidence>